<dbReference type="PROSITE" id="PS50985">
    <property type="entry name" value="GRAS"/>
    <property type="match status" value="1"/>
</dbReference>
<comment type="caution">
    <text evidence="5">The sequence shown here is derived from an EMBL/GenBank/DDBJ whole genome shotgun (WGS) entry which is preliminary data.</text>
</comment>
<accession>A0A218VWF6</accession>
<dbReference type="InterPro" id="IPR005202">
    <property type="entry name" value="TF_GRAS"/>
</dbReference>
<dbReference type="AlphaFoldDB" id="A0A218VWF6"/>
<feature type="compositionally biased region" description="Gly residues" evidence="4">
    <location>
        <begin position="87"/>
        <end position="101"/>
    </location>
</feature>
<evidence type="ECO:0000256" key="2">
    <source>
        <dbReference type="ARBA" id="ARBA00023163"/>
    </source>
</evidence>
<comment type="similarity">
    <text evidence="3">Belongs to the GRAS family.</text>
</comment>
<evidence type="ECO:0000256" key="3">
    <source>
        <dbReference type="PROSITE-ProRule" id="PRU01191"/>
    </source>
</evidence>
<evidence type="ECO:0000313" key="6">
    <source>
        <dbReference type="Proteomes" id="UP000197138"/>
    </source>
</evidence>
<name>A0A218VWF6_PUNGR</name>
<feature type="region of interest" description="Disordered" evidence="4">
    <location>
        <begin position="289"/>
        <end position="320"/>
    </location>
</feature>
<feature type="region of interest" description="Disordered" evidence="4">
    <location>
        <begin position="56"/>
        <end position="102"/>
    </location>
</feature>
<proteinExistence type="inferred from homology"/>
<evidence type="ECO:0000313" key="5">
    <source>
        <dbReference type="EMBL" id="OWM64907.1"/>
    </source>
</evidence>
<evidence type="ECO:0000256" key="4">
    <source>
        <dbReference type="SAM" id="MobiDB-lite"/>
    </source>
</evidence>
<feature type="compositionally biased region" description="Low complexity" evidence="4">
    <location>
        <begin position="71"/>
        <end position="86"/>
    </location>
</feature>
<organism evidence="5 6">
    <name type="scientific">Punica granatum</name>
    <name type="common">Pomegranate</name>
    <dbReference type="NCBI Taxonomy" id="22663"/>
    <lineage>
        <taxon>Eukaryota</taxon>
        <taxon>Viridiplantae</taxon>
        <taxon>Streptophyta</taxon>
        <taxon>Embryophyta</taxon>
        <taxon>Tracheophyta</taxon>
        <taxon>Spermatophyta</taxon>
        <taxon>Magnoliopsida</taxon>
        <taxon>eudicotyledons</taxon>
        <taxon>Gunneridae</taxon>
        <taxon>Pentapetalae</taxon>
        <taxon>rosids</taxon>
        <taxon>malvids</taxon>
        <taxon>Myrtales</taxon>
        <taxon>Lythraceae</taxon>
        <taxon>Punica</taxon>
    </lineage>
</organism>
<feature type="region of interest" description="SAW" evidence="3">
    <location>
        <begin position="645"/>
        <end position="716"/>
    </location>
</feature>
<comment type="caution">
    <text evidence="3">Lacks conserved residue(s) required for the propagation of feature annotation.</text>
</comment>
<dbReference type="EMBL" id="MTKT01005739">
    <property type="protein sequence ID" value="OWM64907.1"/>
    <property type="molecule type" value="Genomic_DNA"/>
</dbReference>
<dbReference type="Proteomes" id="UP000197138">
    <property type="component" value="Unassembled WGS sequence"/>
</dbReference>
<protein>
    <submittedName>
        <fullName evidence="5">Uncharacterized protein</fullName>
    </submittedName>
</protein>
<dbReference type="Pfam" id="PF03514">
    <property type="entry name" value="GRAS"/>
    <property type="match status" value="1"/>
</dbReference>
<reference evidence="6" key="1">
    <citation type="journal article" date="2017" name="Plant J.">
        <title>The pomegranate (Punica granatum L.) genome and the genomics of punicalagin biosynthesis.</title>
        <authorList>
            <person name="Qin G."/>
            <person name="Xu C."/>
            <person name="Ming R."/>
            <person name="Tang H."/>
            <person name="Guyot R."/>
            <person name="Kramer E.M."/>
            <person name="Hu Y."/>
            <person name="Yi X."/>
            <person name="Qi Y."/>
            <person name="Xu X."/>
            <person name="Gao Z."/>
            <person name="Pan H."/>
            <person name="Jian J."/>
            <person name="Tian Y."/>
            <person name="Yue Z."/>
            <person name="Xu Y."/>
        </authorList>
    </citation>
    <scope>NUCLEOTIDE SEQUENCE [LARGE SCALE GENOMIC DNA]</scope>
    <source>
        <strain evidence="6">cv. Dabenzi</strain>
    </source>
</reference>
<dbReference type="PANTHER" id="PTHR31636">
    <property type="entry name" value="OSJNBA0084A10.13 PROTEIN-RELATED"/>
    <property type="match status" value="1"/>
</dbReference>
<sequence>MKATPLLFEEFQGKGLLDFSSSSSPSATTTCSNSQLNYNHSNLSTAVTTAATTPPTKGKLYVGSPSPSPPAAASSSTLSSSLNSGDILGGGGSGRCGGGMGAEEDWEAVLPETAASPGHEQSILRLIMGDIEDPSLGLSKLLHSSSAPQDMEFGGGGFGFMDPQALTFDGPNLMMGGPNSSIDPASLQDLPLTNATSNLRHVSPFPLFTDSVHSTVMPFPLPPGVIQQPHNESMDEKPQIFNPQLIINQNQVQFPQNPSLVPLGFNAVQDHPLSSSGPPLPKRLNPGPVGSNFVGPRGNFPNSGQSHNHHHHPQHHQFQQRPAMVMKQHQQKVAGEELANHQLQQAITDHLYKAAELIETGNPVLAQGILARLNHHQLSPVGKPFRRAAFYCKEALQSLLHHHHPHLVGPANPPQPPLPPLPPPPFGIIYKIGAYKSFCEISPVVQFANFTCNQAFLEALEGFSRIHILSFEVGFGGEWASLMQELVLRNGGPPSLLRITVFASPGTHDELELGLTQDTLKHFAHELNMALEFEVVSIESFNSAINLPSDGGEAIAVYLPIGSFSSYPSYLPAAVRFIKQLSPKIVVSLDRGCDRSDTPFPNHMIHALQCYSSLLESLDAVNVNLDALQKIERYLIQPGIERIVNGRQRSPEKMIAWRSLFLSCGFSPLTFSNFNESQAECLVQRSLARGFHVEKRQSSLVLCWHRKELVSASAWRC</sequence>
<keyword evidence="1" id="KW-0805">Transcription regulation</keyword>
<evidence type="ECO:0000256" key="1">
    <source>
        <dbReference type="ARBA" id="ARBA00023015"/>
    </source>
</evidence>
<keyword evidence="2" id="KW-0804">Transcription</keyword>
<feature type="region of interest" description="Leucine repeat II (LRII)" evidence="3">
    <location>
        <begin position="515"/>
        <end position="547"/>
    </location>
</feature>
<gene>
    <name evidence="5" type="ORF">CDL15_Pgr028624</name>
</gene>